<accession>H5SDK5</accession>
<dbReference type="SUPFAM" id="SSF53927">
    <property type="entry name" value="Cytidine deaminase-like"/>
    <property type="match status" value="1"/>
</dbReference>
<dbReference type="GO" id="GO:0008270">
    <property type="term" value="F:zinc ion binding"/>
    <property type="evidence" value="ECO:0007669"/>
    <property type="project" value="InterPro"/>
</dbReference>
<dbReference type="PROSITE" id="PS51747">
    <property type="entry name" value="CYT_DCMP_DEAMINASES_2"/>
    <property type="match status" value="1"/>
</dbReference>
<evidence type="ECO:0000313" key="4">
    <source>
        <dbReference type="EMBL" id="BAL54241.1"/>
    </source>
</evidence>
<dbReference type="Gene3D" id="3.40.140.10">
    <property type="entry name" value="Cytidine Deaminase, domain 2"/>
    <property type="match status" value="1"/>
</dbReference>
<dbReference type="AlphaFoldDB" id="H5SDK5"/>
<organism evidence="4">
    <name type="scientific">uncultured Acetothermia bacterium</name>
    <dbReference type="NCBI Taxonomy" id="236499"/>
    <lineage>
        <taxon>Bacteria</taxon>
        <taxon>Candidatus Bipolaricaulota</taxon>
        <taxon>environmental samples</taxon>
    </lineage>
</organism>
<dbReference type="EMBL" id="AP011682">
    <property type="protein sequence ID" value="BAL54241.1"/>
    <property type="molecule type" value="Genomic_DNA"/>
</dbReference>
<dbReference type="InterPro" id="IPR016192">
    <property type="entry name" value="APOBEC/CMP_deaminase_Zn-bd"/>
</dbReference>
<reference evidence="4" key="2">
    <citation type="journal article" date="2012" name="PLoS ONE">
        <title>A Deeply Branching Thermophilic Bacterium with an Ancient Acetyl-CoA Pathway Dominates a Subsurface Ecosystem.</title>
        <authorList>
            <person name="Takami H."/>
            <person name="Noguchi H."/>
            <person name="Takaki Y."/>
            <person name="Uchiyama I."/>
            <person name="Toyoda A."/>
            <person name="Nishi S."/>
            <person name="Chee G.-J."/>
            <person name="Arai W."/>
            <person name="Nunoura T."/>
            <person name="Itoh T."/>
            <person name="Hattori M."/>
            <person name="Takai K."/>
        </authorList>
    </citation>
    <scope>NUCLEOTIDE SEQUENCE</scope>
</reference>
<keyword evidence="1" id="KW-0479">Metal-binding</keyword>
<name>H5SDK5_9BACT</name>
<reference evidence="4" key="1">
    <citation type="journal article" date="2005" name="Environ. Microbiol.">
        <title>Genetic and functional properties of uncultivated thermophilic crenarchaeotes from a subsurface gold mine as revealed by analysis of genome fragments.</title>
        <authorList>
            <person name="Nunoura T."/>
            <person name="Hirayama H."/>
            <person name="Takami H."/>
            <person name="Oida H."/>
            <person name="Nishi S."/>
            <person name="Shimamura S."/>
            <person name="Suzuki Y."/>
            <person name="Inagaki F."/>
            <person name="Takai K."/>
            <person name="Nealson K.H."/>
            <person name="Horikoshi K."/>
        </authorList>
    </citation>
    <scope>NUCLEOTIDE SEQUENCE</scope>
</reference>
<feature type="domain" description="CMP/dCMP-type deaminase" evidence="3">
    <location>
        <begin position="22"/>
        <end position="153"/>
    </location>
</feature>
<proteinExistence type="predicted"/>
<evidence type="ECO:0000256" key="2">
    <source>
        <dbReference type="ARBA" id="ARBA00022833"/>
    </source>
</evidence>
<keyword evidence="2" id="KW-0862">Zinc</keyword>
<dbReference type="GO" id="GO:0047974">
    <property type="term" value="F:guanosine deaminase activity"/>
    <property type="evidence" value="ECO:0007669"/>
    <property type="project" value="TreeGrafter"/>
</dbReference>
<dbReference type="Pfam" id="PF00383">
    <property type="entry name" value="dCMP_cyt_deam_1"/>
    <property type="match status" value="1"/>
</dbReference>
<dbReference type="CDD" id="cd01285">
    <property type="entry name" value="nucleoside_deaminase"/>
    <property type="match status" value="1"/>
</dbReference>
<gene>
    <name evidence="4" type="ORF">HGMM_F13G06C24</name>
</gene>
<dbReference type="GO" id="GO:0006152">
    <property type="term" value="P:purine nucleoside catabolic process"/>
    <property type="evidence" value="ECO:0007669"/>
    <property type="project" value="TreeGrafter"/>
</dbReference>
<protein>
    <submittedName>
        <fullName evidence="4">CMP/dCMP deaminase zinc-binding</fullName>
    </submittedName>
</protein>
<dbReference type="InterPro" id="IPR016193">
    <property type="entry name" value="Cytidine_deaminase-like"/>
</dbReference>
<evidence type="ECO:0000259" key="3">
    <source>
        <dbReference type="PROSITE" id="PS51747"/>
    </source>
</evidence>
<dbReference type="PANTHER" id="PTHR11079:SF161">
    <property type="entry name" value="CMP_DCMP-TYPE DEAMINASE DOMAIN-CONTAINING PROTEIN"/>
    <property type="match status" value="1"/>
</dbReference>
<sequence length="184" mass="20643">MRVTIEYPAWVAQKIDWERRYSSPEERMRLAIDLARENVVHKTGGPFGAAVFERQTGRLISVGVNLVVSLKNALLHAEIVALMMAHQRLRSFTLSADPQVQYELVTSCEPCALCLGAIFASKVRRVLCGASRDDAMQIGFDEGPVFPESYEYLEARGIEFVRHLCRAEAKAILDLYAQHGGIIY</sequence>
<dbReference type="InterPro" id="IPR002125">
    <property type="entry name" value="CMP_dCMP_dom"/>
</dbReference>
<evidence type="ECO:0000256" key="1">
    <source>
        <dbReference type="ARBA" id="ARBA00022723"/>
    </source>
</evidence>
<dbReference type="PANTHER" id="PTHR11079">
    <property type="entry name" value="CYTOSINE DEAMINASE FAMILY MEMBER"/>
    <property type="match status" value="1"/>
</dbReference>
<dbReference type="PROSITE" id="PS00903">
    <property type="entry name" value="CYT_DCMP_DEAMINASES_1"/>
    <property type="match status" value="1"/>
</dbReference>